<dbReference type="Proteomes" id="UP000299102">
    <property type="component" value="Unassembled WGS sequence"/>
</dbReference>
<keyword evidence="2" id="KW-1185">Reference proteome</keyword>
<proteinExistence type="predicted"/>
<organism evidence="1 2">
    <name type="scientific">Eumeta variegata</name>
    <name type="common">Bagworm moth</name>
    <name type="synonym">Eumeta japonica</name>
    <dbReference type="NCBI Taxonomy" id="151549"/>
    <lineage>
        <taxon>Eukaryota</taxon>
        <taxon>Metazoa</taxon>
        <taxon>Ecdysozoa</taxon>
        <taxon>Arthropoda</taxon>
        <taxon>Hexapoda</taxon>
        <taxon>Insecta</taxon>
        <taxon>Pterygota</taxon>
        <taxon>Neoptera</taxon>
        <taxon>Endopterygota</taxon>
        <taxon>Lepidoptera</taxon>
        <taxon>Glossata</taxon>
        <taxon>Ditrysia</taxon>
        <taxon>Tineoidea</taxon>
        <taxon>Psychidae</taxon>
        <taxon>Oiketicinae</taxon>
        <taxon>Eumeta</taxon>
    </lineage>
</organism>
<protein>
    <submittedName>
        <fullName evidence="1">Uncharacterized protein</fullName>
    </submittedName>
</protein>
<accession>A0A4C1WQI6</accession>
<dbReference type="AlphaFoldDB" id="A0A4C1WQI6"/>
<sequence>MSVVASELAMLRSTWLQYGATGEIPTLLHYKREVASSAIVLRSVNESFGDRLSLSSDVLFHHECSGGLPPP</sequence>
<dbReference type="EMBL" id="BGZK01000619">
    <property type="protein sequence ID" value="GBP53253.1"/>
    <property type="molecule type" value="Genomic_DNA"/>
</dbReference>
<gene>
    <name evidence="1" type="ORF">EVAR_88137_1</name>
</gene>
<evidence type="ECO:0000313" key="1">
    <source>
        <dbReference type="EMBL" id="GBP53253.1"/>
    </source>
</evidence>
<name>A0A4C1WQI6_EUMVA</name>
<comment type="caution">
    <text evidence="1">The sequence shown here is derived from an EMBL/GenBank/DDBJ whole genome shotgun (WGS) entry which is preliminary data.</text>
</comment>
<reference evidence="1 2" key="1">
    <citation type="journal article" date="2019" name="Commun. Biol.">
        <title>The bagworm genome reveals a unique fibroin gene that provides high tensile strength.</title>
        <authorList>
            <person name="Kono N."/>
            <person name="Nakamura H."/>
            <person name="Ohtoshi R."/>
            <person name="Tomita M."/>
            <person name="Numata K."/>
            <person name="Arakawa K."/>
        </authorList>
    </citation>
    <scope>NUCLEOTIDE SEQUENCE [LARGE SCALE GENOMIC DNA]</scope>
</reference>
<evidence type="ECO:0000313" key="2">
    <source>
        <dbReference type="Proteomes" id="UP000299102"/>
    </source>
</evidence>